<organism evidence="1 2">
    <name type="scientific">Penicillium cataractarum</name>
    <dbReference type="NCBI Taxonomy" id="2100454"/>
    <lineage>
        <taxon>Eukaryota</taxon>
        <taxon>Fungi</taxon>
        <taxon>Dikarya</taxon>
        <taxon>Ascomycota</taxon>
        <taxon>Pezizomycotina</taxon>
        <taxon>Eurotiomycetes</taxon>
        <taxon>Eurotiomycetidae</taxon>
        <taxon>Eurotiales</taxon>
        <taxon>Aspergillaceae</taxon>
        <taxon>Penicillium</taxon>
    </lineage>
</organism>
<dbReference type="Proteomes" id="UP001147782">
    <property type="component" value="Unassembled WGS sequence"/>
</dbReference>
<protein>
    <recommendedName>
        <fullName evidence="3">Phytanoyl-CoA dioxygenase</fullName>
    </recommendedName>
</protein>
<name>A0A9W9SLG1_9EURO</name>
<dbReference type="RefSeq" id="XP_056557430.1">
    <property type="nucleotide sequence ID" value="XM_056695218.1"/>
</dbReference>
<dbReference type="EMBL" id="JAPZBS010000002">
    <property type="protein sequence ID" value="KAJ5379859.1"/>
    <property type="molecule type" value="Genomic_DNA"/>
</dbReference>
<dbReference type="InterPro" id="IPR008775">
    <property type="entry name" value="Phytyl_CoA_dOase-like"/>
</dbReference>
<comment type="caution">
    <text evidence="1">The sequence shown here is derived from an EMBL/GenBank/DDBJ whole genome shotgun (WGS) entry which is preliminary data.</text>
</comment>
<reference evidence="1" key="1">
    <citation type="submission" date="2022-11" db="EMBL/GenBank/DDBJ databases">
        <authorList>
            <person name="Petersen C."/>
        </authorList>
    </citation>
    <scope>NUCLEOTIDE SEQUENCE</scope>
    <source>
        <strain evidence="1">IBT 29864</strain>
    </source>
</reference>
<evidence type="ECO:0000313" key="2">
    <source>
        <dbReference type="Proteomes" id="UP001147782"/>
    </source>
</evidence>
<dbReference type="GeneID" id="81434395"/>
<accession>A0A9W9SLG1</accession>
<dbReference type="Pfam" id="PF05721">
    <property type="entry name" value="PhyH"/>
    <property type="match status" value="1"/>
</dbReference>
<keyword evidence="2" id="KW-1185">Reference proteome</keyword>
<sequence length="332" mass="38024">MTTKKFTTAATISQGPLRIKGGYGDFRDDLHANGYAVIKGAIPHERAIQYQRRAFKWVTSFGTRLDMKDPSTWKAENLPVQSKLNTFDNYCVIHEKFMWDARMEPGIVNAFAKVWETDELLVSFDSLNITFPNREDKPPRAPWPHIDQSPFKRGMHCIQGIINLSPAGPEDGSLMCLPRSNTFNDEFFDTQTDAQDWEVKDWRRFSEKEMDWWASKGLTPIKVTAHPGDLILWDSRTVHWGGEPTKNSDVIRTVIYASYSPAKLATKEAIEEKQRVFSAYGATTHWAHDNIFLRPQVAKLPDGTIDPRNRNEPQEKPEITEKLQKLAGLIPY</sequence>
<evidence type="ECO:0000313" key="1">
    <source>
        <dbReference type="EMBL" id="KAJ5379859.1"/>
    </source>
</evidence>
<dbReference type="OrthoDB" id="445007at2759"/>
<evidence type="ECO:0008006" key="3">
    <source>
        <dbReference type="Google" id="ProtNLM"/>
    </source>
</evidence>
<dbReference type="SUPFAM" id="SSF51197">
    <property type="entry name" value="Clavaminate synthase-like"/>
    <property type="match status" value="1"/>
</dbReference>
<gene>
    <name evidence="1" type="ORF">N7496_002287</name>
</gene>
<reference evidence="1" key="2">
    <citation type="journal article" date="2023" name="IMA Fungus">
        <title>Comparative genomic study of the Penicillium genus elucidates a diverse pangenome and 15 lateral gene transfer events.</title>
        <authorList>
            <person name="Petersen C."/>
            <person name="Sorensen T."/>
            <person name="Nielsen M.R."/>
            <person name="Sondergaard T.E."/>
            <person name="Sorensen J.L."/>
            <person name="Fitzpatrick D.A."/>
            <person name="Frisvad J.C."/>
            <person name="Nielsen K.L."/>
        </authorList>
    </citation>
    <scope>NUCLEOTIDE SEQUENCE</scope>
    <source>
        <strain evidence="1">IBT 29864</strain>
    </source>
</reference>
<dbReference type="PANTHER" id="PTHR31630:SF6">
    <property type="entry name" value="PHYTANOYL-COA DIOXYGENASE-RELATED"/>
    <property type="match status" value="1"/>
</dbReference>
<dbReference type="Gene3D" id="2.60.120.620">
    <property type="entry name" value="q2cbj1_9rhob like domain"/>
    <property type="match status" value="1"/>
</dbReference>
<dbReference type="AlphaFoldDB" id="A0A9W9SLG1"/>
<dbReference type="PANTHER" id="PTHR31630">
    <property type="entry name" value="PHYTANOYL-COA DIOXYGENASE-RELATED-RELATED"/>
    <property type="match status" value="1"/>
</dbReference>
<proteinExistence type="predicted"/>